<dbReference type="Pfam" id="PF10416">
    <property type="entry name" value="IBD"/>
    <property type="match status" value="1"/>
</dbReference>
<dbReference type="InterPro" id="IPR036388">
    <property type="entry name" value="WH-like_DNA-bd_sf"/>
</dbReference>
<dbReference type="InterPro" id="IPR018845">
    <property type="entry name" value="Initiator-bd"/>
</dbReference>
<reference evidence="2 3" key="1">
    <citation type="submission" date="2024-04" db="EMBL/GenBank/DDBJ databases">
        <title>Tritrichomonas musculus Genome.</title>
        <authorList>
            <person name="Alves-Ferreira E."/>
            <person name="Grigg M."/>
            <person name="Lorenzi H."/>
            <person name="Galac M."/>
        </authorList>
    </citation>
    <scope>NUCLEOTIDE SEQUENCE [LARGE SCALE GENOMIC DNA]</scope>
    <source>
        <strain evidence="2 3">EAF2021</strain>
    </source>
</reference>
<protein>
    <recommendedName>
        <fullName evidence="1">Initiator binding domain-containing protein</fullName>
    </recommendedName>
</protein>
<dbReference type="Gene3D" id="1.10.10.10">
    <property type="entry name" value="Winged helix-like DNA-binding domain superfamily/Winged helix DNA-binding domain"/>
    <property type="match status" value="1"/>
</dbReference>
<organism evidence="2 3">
    <name type="scientific">Tritrichomonas musculus</name>
    <dbReference type="NCBI Taxonomy" id="1915356"/>
    <lineage>
        <taxon>Eukaryota</taxon>
        <taxon>Metamonada</taxon>
        <taxon>Parabasalia</taxon>
        <taxon>Tritrichomonadida</taxon>
        <taxon>Tritrichomonadidae</taxon>
        <taxon>Tritrichomonas</taxon>
    </lineage>
</organism>
<comment type="caution">
    <text evidence="2">The sequence shown here is derived from an EMBL/GenBank/DDBJ whole genome shotgun (WGS) entry which is preliminary data.</text>
</comment>
<evidence type="ECO:0000313" key="3">
    <source>
        <dbReference type="Proteomes" id="UP001470230"/>
    </source>
</evidence>
<keyword evidence="3" id="KW-1185">Reference proteome</keyword>
<evidence type="ECO:0000313" key="2">
    <source>
        <dbReference type="EMBL" id="KAK8899271.1"/>
    </source>
</evidence>
<evidence type="ECO:0000259" key="1">
    <source>
        <dbReference type="Pfam" id="PF10416"/>
    </source>
</evidence>
<feature type="domain" description="Initiator binding" evidence="1">
    <location>
        <begin position="20"/>
        <end position="93"/>
    </location>
</feature>
<accession>A0ABR2L8E7</accession>
<sequence length="120" mass="14112">MPIEKQYPIPIEQVPKPYRSNIILSLWNSLNYTLEHFHEIETRGVTWINDYQFIINTKIFSNYMHFTTDTVVNDLRMNGFSVSGQPSEEILNELKISSVKGWIVCMKHGFTTNSDEDFYD</sequence>
<proteinExistence type="predicted"/>
<gene>
    <name evidence="2" type="ORF">M9Y10_001582</name>
</gene>
<dbReference type="EMBL" id="JAPFFF010000001">
    <property type="protein sequence ID" value="KAK8899271.1"/>
    <property type="molecule type" value="Genomic_DNA"/>
</dbReference>
<dbReference type="Proteomes" id="UP001470230">
    <property type="component" value="Unassembled WGS sequence"/>
</dbReference>
<name>A0ABR2L8E7_9EUKA</name>